<dbReference type="EMBL" id="FTNE01000012">
    <property type="protein sequence ID" value="SIQ96623.1"/>
    <property type="molecule type" value="Genomic_DNA"/>
</dbReference>
<dbReference type="InterPro" id="IPR004629">
    <property type="entry name" value="WecG_TagA_CpsF"/>
</dbReference>
<keyword evidence="2 3" id="KW-0808">Transferase</keyword>
<dbReference type="RefSeq" id="WP_139334077.1">
    <property type="nucleotide sequence ID" value="NZ_FTNE01000012.1"/>
</dbReference>
<dbReference type="NCBIfam" id="TIGR00696">
    <property type="entry name" value="wecG_tagA_cpsF"/>
    <property type="match status" value="1"/>
</dbReference>
<comment type="caution">
    <text evidence="3">The sequence shown here is derived from an EMBL/GenBank/DDBJ whole genome shotgun (WGS) entry which is preliminary data.</text>
</comment>
<reference evidence="3 4" key="1">
    <citation type="submission" date="2017-01" db="EMBL/GenBank/DDBJ databases">
        <authorList>
            <person name="Varghese N."/>
            <person name="Submissions S."/>
        </authorList>
    </citation>
    <scope>NUCLEOTIDE SEQUENCE [LARGE SCALE GENOMIC DNA]</scope>
    <source>
        <strain evidence="3 4">ATCC 35905</strain>
    </source>
</reference>
<gene>
    <name evidence="3" type="ORF">SAMN05421828_112114</name>
</gene>
<dbReference type="Pfam" id="PF03808">
    <property type="entry name" value="Glyco_tran_WecG"/>
    <property type="match status" value="1"/>
</dbReference>
<dbReference type="GO" id="GO:0016758">
    <property type="term" value="F:hexosyltransferase activity"/>
    <property type="evidence" value="ECO:0007669"/>
    <property type="project" value="TreeGrafter"/>
</dbReference>
<keyword evidence="1" id="KW-0328">Glycosyltransferase</keyword>
<sequence>MSLAVQPPARPIFGFVPSALDEAAAAARIAAPSPIGAGASLVVTPNLDHIVQYRRNPAFRAAYRRAAIILCDGFPVHYYARLRGHPAHRVTGSGLIARLMHAPDPAARLLFVVDRPETARAVETWAHTHGIADQVATSIPPLGFITQPSACEHLASAIARHRPTLLVMGVGAPQSEIFIDRYHNALPDCWALCVGQGVKMALGLVRRAPPVVQTLHAEWLWRLIQEPRRLAGRYGLGAFRFAGAIVADLRGRSP</sequence>
<evidence type="ECO:0000256" key="1">
    <source>
        <dbReference type="ARBA" id="ARBA00022676"/>
    </source>
</evidence>
<evidence type="ECO:0000256" key="2">
    <source>
        <dbReference type="ARBA" id="ARBA00022679"/>
    </source>
</evidence>
<dbReference type="CDD" id="cd06533">
    <property type="entry name" value="Glyco_transf_WecG_TagA"/>
    <property type="match status" value="1"/>
</dbReference>
<keyword evidence="4" id="KW-1185">Reference proteome</keyword>
<name>A0A8G2FGL2_ACIRU</name>
<dbReference type="Proteomes" id="UP000186308">
    <property type="component" value="Unassembled WGS sequence"/>
</dbReference>
<organism evidence="3 4">
    <name type="scientific">Acidiphilium rubrum</name>
    <dbReference type="NCBI Taxonomy" id="526"/>
    <lineage>
        <taxon>Bacteria</taxon>
        <taxon>Pseudomonadati</taxon>
        <taxon>Pseudomonadota</taxon>
        <taxon>Alphaproteobacteria</taxon>
        <taxon>Acetobacterales</taxon>
        <taxon>Acidocellaceae</taxon>
        <taxon>Acidiphilium</taxon>
    </lineage>
</organism>
<dbReference type="PANTHER" id="PTHR34136">
    <property type="match status" value="1"/>
</dbReference>
<evidence type="ECO:0000313" key="3">
    <source>
        <dbReference type="EMBL" id="SIQ96623.1"/>
    </source>
</evidence>
<evidence type="ECO:0000313" key="4">
    <source>
        <dbReference type="Proteomes" id="UP000186308"/>
    </source>
</evidence>
<protein>
    <submittedName>
        <fullName evidence="3">N-acetylglucosaminyldiphosphoundecaprenol N-acetyl-beta-D-mannosaminyltransferase</fullName>
    </submittedName>
</protein>
<dbReference type="AlphaFoldDB" id="A0A8G2FGL2"/>
<dbReference type="OrthoDB" id="9771846at2"/>
<proteinExistence type="predicted"/>
<dbReference type="PANTHER" id="PTHR34136:SF1">
    <property type="entry name" value="UDP-N-ACETYL-D-MANNOSAMINURONIC ACID TRANSFERASE"/>
    <property type="match status" value="1"/>
</dbReference>
<accession>A0A8G2FGL2</accession>